<dbReference type="EMBL" id="LMWN01000040">
    <property type="protein sequence ID" value="KUN02094.1"/>
    <property type="molecule type" value="Genomic_DNA"/>
</dbReference>
<accession>A0A124HEX5</accession>
<comment type="caution">
    <text evidence="1">The sequence shown here is derived from an EMBL/GenBank/DDBJ whole genome shotgun (WGS) entry which is preliminary data.</text>
</comment>
<organism evidence="1 2">
    <name type="scientific">Streptomyces yokosukanensis</name>
    <dbReference type="NCBI Taxonomy" id="67386"/>
    <lineage>
        <taxon>Bacteria</taxon>
        <taxon>Bacillati</taxon>
        <taxon>Actinomycetota</taxon>
        <taxon>Actinomycetes</taxon>
        <taxon>Kitasatosporales</taxon>
        <taxon>Streptomycetaceae</taxon>
        <taxon>Streptomyces</taxon>
    </lineage>
</organism>
<keyword evidence="2" id="KW-1185">Reference proteome</keyword>
<dbReference type="InterPro" id="IPR011051">
    <property type="entry name" value="RmlC_Cupin_sf"/>
</dbReference>
<dbReference type="OrthoDB" id="2596042at2"/>
<protein>
    <recommendedName>
        <fullName evidence="3">Cysteine dioxygenase</fullName>
    </recommendedName>
</protein>
<evidence type="ECO:0000313" key="2">
    <source>
        <dbReference type="Proteomes" id="UP000053127"/>
    </source>
</evidence>
<evidence type="ECO:0000313" key="1">
    <source>
        <dbReference type="EMBL" id="KUN02094.1"/>
    </source>
</evidence>
<dbReference type="SUPFAM" id="SSF51182">
    <property type="entry name" value="RmlC-like cupins"/>
    <property type="match status" value="1"/>
</dbReference>
<dbReference type="AlphaFoldDB" id="A0A124HEX5"/>
<sequence>MEKVHIIPGLTVDREMYESALAGLAEHAHEQTLTWARFTSEDAWTLVPDPDGFGYKAELVLRRSADVTIKVNLWRGPDLRDGERPTPHGHPWPFTAHVLLGGYDEQRYGLLDGKVSTTTMTHRAGGANHLPLHVFHEVTRIHEPGRTVTLMICGKGTKGDWGYLDPETGTITPNQDVSGPTFRQRMVAINPRMQKIQ</sequence>
<dbReference type="RefSeq" id="WP_067130095.1">
    <property type="nucleotide sequence ID" value="NZ_KQ948217.1"/>
</dbReference>
<gene>
    <name evidence="1" type="ORF">AQI95_28875</name>
</gene>
<reference evidence="1 2" key="1">
    <citation type="submission" date="2015-10" db="EMBL/GenBank/DDBJ databases">
        <title>Draft genome sequence of Streptomyces yokosukanensis DSM 40224, type strain for the species Streptomyces yokosukanensis.</title>
        <authorList>
            <person name="Ruckert C."/>
            <person name="Winkler A."/>
            <person name="Kalinowski J."/>
            <person name="Kampfer P."/>
            <person name="Glaeser S."/>
        </authorList>
    </citation>
    <scope>NUCLEOTIDE SEQUENCE [LARGE SCALE GENOMIC DNA]</scope>
    <source>
        <strain evidence="1 2">DSM 40224</strain>
    </source>
</reference>
<evidence type="ECO:0008006" key="3">
    <source>
        <dbReference type="Google" id="ProtNLM"/>
    </source>
</evidence>
<dbReference type="Proteomes" id="UP000053127">
    <property type="component" value="Unassembled WGS sequence"/>
</dbReference>
<name>A0A124HEX5_9ACTN</name>
<proteinExistence type="predicted"/>